<dbReference type="EMBL" id="CP162599">
    <property type="protein sequence ID" value="XDK31299.1"/>
    <property type="molecule type" value="Genomic_DNA"/>
</dbReference>
<protein>
    <submittedName>
        <fullName evidence="4">SpoIVB peptidase</fullName>
        <ecNumber evidence="4">3.4.21.116</ecNumber>
    </submittedName>
</protein>
<dbReference type="NCBIfam" id="TIGR02860">
    <property type="entry name" value="spore_IV_B"/>
    <property type="match status" value="1"/>
</dbReference>
<feature type="transmembrane region" description="Helical" evidence="2">
    <location>
        <begin position="7"/>
        <end position="25"/>
    </location>
</feature>
<dbReference type="Gene3D" id="2.30.42.10">
    <property type="match status" value="1"/>
</dbReference>
<dbReference type="AlphaFoldDB" id="A0AB39HGW3"/>
<reference evidence="4" key="1">
    <citation type="submission" date="2024-07" db="EMBL/GenBank/DDBJ databases">
        <title>Halotolerant mesophilic bacterium Ornithinibacillus sp. 4-3, sp. nov., isolated from soil.</title>
        <authorList>
            <person name="Sidarenka A.V."/>
            <person name="Guliayeva D.E."/>
            <person name="Leanovich S.I."/>
            <person name="Hileuskaya K.S."/>
            <person name="Akhremchuk A.E."/>
            <person name="Sikolenko M.A."/>
            <person name="Valentovich L.N."/>
        </authorList>
    </citation>
    <scope>NUCLEOTIDE SEQUENCE</scope>
    <source>
        <strain evidence="4">4-3</strain>
    </source>
</reference>
<dbReference type="EC" id="3.4.21.116" evidence="4"/>
<dbReference type="Pfam" id="PF05580">
    <property type="entry name" value="Peptidase_S55"/>
    <property type="match status" value="1"/>
</dbReference>
<dbReference type="Pfam" id="PF00595">
    <property type="entry name" value="PDZ"/>
    <property type="match status" value="1"/>
</dbReference>
<evidence type="ECO:0000313" key="4">
    <source>
        <dbReference type="EMBL" id="XDK31299.1"/>
    </source>
</evidence>
<keyword evidence="2" id="KW-0472">Membrane</keyword>
<dbReference type="InterPro" id="IPR009003">
    <property type="entry name" value="Peptidase_S1_PA"/>
</dbReference>
<keyword evidence="2" id="KW-1133">Transmembrane helix</keyword>
<gene>
    <name evidence="4" type="primary">spoIVB</name>
    <name evidence="4" type="ORF">AB4Y30_09640</name>
</gene>
<organism evidence="4">
    <name type="scientific">Ornithinibacillus sp. 4-3</name>
    <dbReference type="NCBI Taxonomy" id="3231488"/>
    <lineage>
        <taxon>Bacteria</taxon>
        <taxon>Bacillati</taxon>
        <taxon>Bacillota</taxon>
        <taxon>Bacilli</taxon>
        <taxon>Bacillales</taxon>
        <taxon>Bacillaceae</taxon>
        <taxon>Ornithinibacillus</taxon>
    </lineage>
</organism>
<accession>A0AB39HGW3</accession>
<evidence type="ECO:0000256" key="1">
    <source>
        <dbReference type="ARBA" id="ARBA00022825"/>
    </source>
</evidence>
<evidence type="ECO:0000256" key="2">
    <source>
        <dbReference type="SAM" id="Phobius"/>
    </source>
</evidence>
<feature type="domain" description="Peptidase S55" evidence="3">
    <location>
        <begin position="167"/>
        <end position="406"/>
    </location>
</feature>
<dbReference type="InterPro" id="IPR036034">
    <property type="entry name" value="PDZ_sf"/>
</dbReference>
<proteinExistence type="predicted"/>
<dbReference type="SUPFAM" id="SSF50494">
    <property type="entry name" value="Trypsin-like serine proteases"/>
    <property type="match status" value="1"/>
</dbReference>
<keyword evidence="4" id="KW-0378">Hydrolase</keyword>
<name>A0AB39HGW3_9BACI</name>
<dbReference type="InterPro" id="IPR008763">
    <property type="entry name" value="Peptidase_S55"/>
</dbReference>
<dbReference type="SUPFAM" id="SSF50156">
    <property type="entry name" value="PDZ domain-like"/>
    <property type="match status" value="1"/>
</dbReference>
<evidence type="ECO:0000259" key="3">
    <source>
        <dbReference type="PROSITE" id="PS51494"/>
    </source>
</evidence>
<dbReference type="InterPro" id="IPR014219">
    <property type="entry name" value="SpoIVB"/>
</dbReference>
<dbReference type="GO" id="GO:0008236">
    <property type="term" value="F:serine-type peptidase activity"/>
    <property type="evidence" value="ECO:0007669"/>
    <property type="project" value="UniProtKB-KW"/>
</dbReference>
<dbReference type="PROSITE" id="PS51494">
    <property type="entry name" value="SPOIVB"/>
    <property type="match status" value="1"/>
</dbReference>
<dbReference type="RefSeq" id="WP_368652027.1">
    <property type="nucleotide sequence ID" value="NZ_CP162599.1"/>
</dbReference>
<dbReference type="InterPro" id="IPR001478">
    <property type="entry name" value="PDZ"/>
</dbReference>
<keyword evidence="1" id="KW-0720">Serine protease</keyword>
<sequence length="409" mass="45626">MKQKKNLYFGLALFFLCFLISFPFLNFTKEKGFLHVDLQKNNQGHLIYFEPEDNHRPINQVHSSILASNDVLYASNEEIDDEIKVIPGGQSVGIDLQTKGVLVVGHHQITNSREQSTDVEAGEIKVGDTILQMNGQKIENVQEVRKIINEYGKKEKSLMIKVKRGDNTFNTSISPVYDEKEKDYRIGLYIRDSASGIGTMTFFEPKSQKYGALGHVISDMDTKKMIEINNGTIMRSNVNSIEKGINGSPGEKNASFTVKDHKIGTVTKNSPFGIFGELDTSIKNNLYDQPMPIALSHEIKKGPAKILTVIKDEKVEEFDIEIIDNTPHKFPATKGLVVKVTDPELLEKTGGIVQGMSGSPIIQDDKIVGAITHVFINDPTSGYGVHIEWMLEEANIQLNKQNKLSFLAS</sequence>
<keyword evidence="1" id="KW-0645">Protease</keyword>
<keyword evidence="2" id="KW-0812">Transmembrane</keyword>